<sequence>MNLYVIKFYPNAASHTASYDYINAPSALAAENFYLHTNPRIEVVYVRPYGRYDPLFREVSNFYNDPDFFD</sequence>
<organism evidence="1">
    <name type="scientific">Blackfly microvirus SF02</name>
    <dbReference type="NCBI Taxonomy" id="2576452"/>
    <lineage>
        <taxon>Viruses</taxon>
        <taxon>Monodnaviria</taxon>
        <taxon>Sangervirae</taxon>
        <taxon>Phixviricota</taxon>
        <taxon>Malgrandaviricetes</taxon>
        <taxon>Petitvirales</taxon>
        <taxon>Microviridae</taxon>
        <taxon>Microvirus</taxon>
    </lineage>
</organism>
<evidence type="ECO:0000313" key="1">
    <source>
        <dbReference type="EMBL" id="QCQ84729.1"/>
    </source>
</evidence>
<dbReference type="Proteomes" id="UP000322494">
    <property type="component" value="Segment"/>
</dbReference>
<proteinExistence type="predicted"/>
<accession>A0A4P8PK46</accession>
<dbReference type="EMBL" id="MK249157">
    <property type="protein sequence ID" value="QCQ84729.1"/>
    <property type="molecule type" value="Genomic_DNA"/>
</dbReference>
<protein>
    <submittedName>
        <fullName evidence="1">Uncharacterized protein</fullName>
    </submittedName>
</protein>
<reference evidence="1" key="1">
    <citation type="submission" date="2018-12" db="EMBL/GenBank/DDBJ databases">
        <title>Singled stranded DNA viruses identified in blackflies (Austrosimulium ungulatum) sampled in New Zealand.</title>
        <authorList>
            <person name="Kraberger S."/>
            <person name="Fontenele R.S."/>
            <person name="Schmidlin K."/>
            <person name="Walters M."/>
            <person name="Varsani A."/>
        </authorList>
    </citation>
    <scope>NUCLEOTIDE SEQUENCE [LARGE SCALE GENOMIC DNA]</scope>
    <source>
        <strain evidence="1">067</strain>
    </source>
</reference>
<name>A0A4P8PK46_9VIRU</name>